<comment type="caution">
    <text evidence="1">The sequence shown here is derived from an EMBL/GenBank/DDBJ whole genome shotgun (WGS) entry which is preliminary data.</text>
</comment>
<evidence type="ECO:0000313" key="1">
    <source>
        <dbReference type="EMBL" id="KAK4292191.1"/>
    </source>
</evidence>
<evidence type="ECO:0000313" key="2">
    <source>
        <dbReference type="Proteomes" id="UP001292094"/>
    </source>
</evidence>
<dbReference type="EMBL" id="JAWZYT010004907">
    <property type="protein sequence ID" value="KAK4292191.1"/>
    <property type="molecule type" value="Genomic_DNA"/>
</dbReference>
<name>A0AAE1TP30_9EUCA</name>
<accession>A0AAE1TP30</accession>
<organism evidence="1 2">
    <name type="scientific">Petrolisthes manimaculis</name>
    <dbReference type="NCBI Taxonomy" id="1843537"/>
    <lineage>
        <taxon>Eukaryota</taxon>
        <taxon>Metazoa</taxon>
        <taxon>Ecdysozoa</taxon>
        <taxon>Arthropoda</taxon>
        <taxon>Crustacea</taxon>
        <taxon>Multicrustacea</taxon>
        <taxon>Malacostraca</taxon>
        <taxon>Eumalacostraca</taxon>
        <taxon>Eucarida</taxon>
        <taxon>Decapoda</taxon>
        <taxon>Pleocyemata</taxon>
        <taxon>Anomura</taxon>
        <taxon>Galatheoidea</taxon>
        <taxon>Porcellanidae</taxon>
        <taxon>Petrolisthes</taxon>
    </lineage>
</organism>
<dbReference type="Proteomes" id="UP001292094">
    <property type="component" value="Unassembled WGS sequence"/>
</dbReference>
<gene>
    <name evidence="1" type="ORF">Pmani_035022</name>
</gene>
<protein>
    <submittedName>
        <fullName evidence="1">Uncharacterized protein</fullName>
    </submittedName>
</protein>
<sequence>MYLFFSRHQQFRLPFVFESKKISVVEISSPAVGVGIEASQVRERQRDLSHSIFLWAPPSTHAHYHPPHTCPIFIISMGTTTVPSRSPLPYGPIPAPSSSSGHHRPLTLTITVPIPVPPPSFCSQCPIR</sequence>
<proteinExistence type="predicted"/>
<dbReference type="AlphaFoldDB" id="A0AAE1TP30"/>
<keyword evidence="2" id="KW-1185">Reference proteome</keyword>
<reference evidence="1" key="1">
    <citation type="submission" date="2023-11" db="EMBL/GenBank/DDBJ databases">
        <title>Genome assemblies of two species of porcelain crab, Petrolisthes cinctipes and Petrolisthes manimaculis (Anomura: Porcellanidae).</title>
        <authorList>
            <person name="Angst P."/>
        </authorList>
    </citation>
    <scope>NUCLEOTIDE SEQUENCE</scope>
    <source>
        <strain evidence="1">PB745_02</strain>
        <tissue evidence="1">Gill</tissue>
    </source>
</reference>